<comment type="caution">
    <text evidence="2">The sequence shown here is derived from an EMBL/GenBank/DDBJ whole genome shotgun (WGS) entry which is preliminary data.</text>
</comment>
<evidence type="ECO:0008006" key="4">
    <source>
        <dbReference type="Google" id="ProtNLM"/>
    </source>
</evidence>
<accession>A0A364Y2F5</accession>
<evidence type="ECO:0000313" key="2">
    <source>
        <dbReference type="EMBL" id="RAW00862.1"/>
    </source>
</evidence>
<dbReference type="EMBL" id="QMFY01000005">
    <property type="protein sequence ID" value="RAW00862.1"/>
    <property type="molecule type" value="Genomic_DNA"/>
</dbReference>
<gene>
    <name evidence="2" type="ORF">DQQ10_11500</name>
</gene>
<dbReference type="OrthoDB" id="118532at2"/>
<dbReference type="Proteomes" id="UP000251889">
    <property type="component" value="Unassembled WGS sequence"/>
</dbReference>
<keyword evidence="1" id="KW-0732">Signal</keyword>
<sequence>MLKTKLSIVVLSMISLASVAQSKFDLSKLANDKKLVMSNRALVVDTKTKSIKLDERSGQGLATIKDVTFTTGTIEVDLKGKDVVQKSFIGVAFHIQNDSTFEAIYFRPFNFHAEDPIRKIHAVQYVFQPVYTWYKLREERNGEFEKAIDNAPNANDWFRAKIEVTDQEVLVYVNNSATPSLKVARLSTSNTGGIALWTGEGSGGEFKSLVISK</sequence>
<evidence type="ECO:0000256" key="1">
    <source>
        <dbReference type="SAM" id="SignalP"/>
    </source>
</evidence>
<dbReference type="RefSeq" id="WP_112747019.1">
    <property type="nucleotide sequence ID" value="NZ_QMFY01000005.1"/>
</dbReference>
<dbReference type="Gene3D" id="2.60.120.560">
    <property type="entry name" value="Exo-inulinase, domain 1"/>
    <property type="match status" value="1"/>
</dbReference>
<protein>
    <recommendedName>
        <fullName evidence="4">3-keto-disaccharide hydrolase domain-containing protein</fullName>
    </recommendedName>
</protein>
<reference evidence="2 3" key="1">
    <citation type="submission" date="2018-06" db="EMBL/GenBank/DDBJ databases">
        <title>Chryseolinea flavus sp. nov., a member of the phylum Bacteroidetes isolated from soil.</title>
        <authorList>
            <person name="Li Y."/>
            <person name="Wang J."/>
        </authorList>
    </citation>
    <scope>NUCLEOTIDE SEQUENCE [LARGE SCALE GENOMIC DNA]</scope>
    <source>
        <strain evidence="2 3">SDU1-6</strain>
    </source>
</reference>
<dbReference type="AlphaFoldDB" id="A0A364Y2F5"/>
<name>A0A364Y2F5_9BACT</name>
<organism evidence="2 3">
    <name type="scientific">Pseudochryseolinea flava</name>
    <dbReference type="NCBI Taxonomy" id="2059302"/>
    <lineage>
        <taxon>Bacteria</taxon>
        <taxon>Pseudomonadati</taxon>
        <taxon>Bacteroidota</taxon>
        <taxon>Cytophagia</taxon>
        <taxon>Cytophagales</taxon>
        <taxon>Fulvivirgaceae</taxon>
        <taxon>Pseudochryseolinea</taxon>
    </lineage>
</organism>
<feature type="chain" id="PRO_5016726781" description="3-keto-disaccharide hydrolase domain-containing protein" evidence="1">
    <location>
        <begin position="23"/>
        <end position="213"/>
    </location>
</feature>
<keyword evidence="3" id="KW-1185">Reference proteome</keyword>
<proteinExistence type="predicted"/>
<feature type="signal peptide" evidence="1">
    <location>
        <begin position="1"/>
        <end position="22"/>
    </location>
</feature>
<evidence type="ECO:0000313" key="3">
    <source>
        <dbReference type="Proteomes" id="UP000251889"/>
    </source>
</evidence>